<gene>
    <name evidence="2" type="ORF">CGCSCA2_v013971</name>
</gene>
<organism evidence="2 3">
    <name type="scientific">Colletotrichum siamense</name>
    <name type="common">Anthracnose fungus</name>
    <dbReference type="NCBI Taxonomy" id="690259"/>
    <lineage>
        <taxon>Eukaryota</taxon>
        <taxon>Fungi</taxon>
        <taxon>Dikarya</taxon>
        <taxon>Ascomycota</taxon>
        <taxon>Pezizomycotina</taxon>
        <taxon>Sordariomycetes</taxon>
        <taxon>Hypocreomycetidae</taxon>
        <taxon>Glomerellales</taxon>
        <taxon>Glomerellaceae</taxon>
        <taxon>Colletotrichum</taxon>
        <taxon>Colletotrichum gloeosporioides species complex</taxon>
    </lineage>
</organism>
<dbReference type="OrthoDB" id="4824752at2759"/>
<proteinExistence type="predicted"/>
<dbReference type="EMBL" id="QPMT01000078">
    <property type="protein sequence ID" value="KAF4844272.1"/>
    <property type="molecule type" value="Genomic_DNA"/>
</dbReference>
<feature type="region of interest" description="Disordered" evidence="1">
    <location>
        <begin position="248"/>
        <end position="270"/>
    </location>
</feature>
<accession>A0A9P5BP08</accession>
<sequence length="316" mass="35579">MATNPTIITPRHGALHVPTNPTIHYLRVWRLRGASLPFHNTVPPPLLETNPRILKIATGVCNPNTRLSDFVWIWGTSDGLADLQVVLDINTPTVRGLISKAVHPGLLNFHREIDNANSDKYAEMKTLCDNPDDQPIRGWYKTRRRSKLGFWISKRTRKAKSMMLSTLRRMNTTSVGRRQSKMEGRFKNTGTRVWTSTRKASRLFRSRKRLPMDGEVSASSLSMTDKNTSLLGSMPANRHHERRNLMCPHGLQPSRGGGGGGGGGGRRLRFWPGRDRLRRSMGKRRVQVRTVAKLSTFPAFGQCCVHHTPCLLGFGE</sequence>
<feature type="compositionally biased region" description="Gly residues" evidence="1">
    <location>
        <begin position="255"/>
        <end position="265"/>
    </location>
</feature>
<dbReference type="AlphaFoldDB" id="A0A9P5BP08"/>
<evidence type="ECO:0000313" key="3">
    <source>
        <dbReference type="Proteomes" id="UP000711996"/>
    </source>
</evidence>
<reference evidence="2" key="1">
    <citation type="submission" date="2019-06" db="EMBL/GenBank/DDBJ databases">
        <authorList>
            <person name="Gan P."/>
            <person name="Shirasu K."/>
        </authorList>
    </citation>
    <scope>NUCLEOTIDE SEQUENCE [LARGE SCALE GENOMIC DNA]</scope>
    <source>
        <strain evidence="2">CAD2</strain>
    </source>
</reference>
<comment type="caution">
    <text evidence="2">The sequence shown here is derived from an EMBL/GenBank/DDBJ whole genome shotgun (WGS) entry which is preliminary data.</text>
</comment>
<name>A0A9P5BP08_COLSI</name>
<protein>
    <submittedName>
        <fullName evidence="2">Uncharacterized protein</fullName>
    </submittedName>
</protein>
<keyword evidence="3" id="KW-1185">Reference proteome</keyword>
<evidence type="ECO:0000256" key="1">
    <source>
        <dbReference type="SAM" id="MobiDB-lite"/>
    </source>
</evidence>
<dbReference type="Proteomes" id="UP000711996">
    <property type="component" value="Unassembled WGS sequence"/>
</dbReference>
<evidence type="ECO:0000313" key="2">
    <source>
        <dbReference type="EMBL" id="KAF4844272.1"/>
    </source>
</evidence>